<feature type="compositionally biased region" description="Basic residues" evidence="1">
    <location>
        <begin position="58"/>
        <end position="75"/>
    </location>
</feature>
<feature type="compositionally biased region" description="Low complexity" evidence="1">
    <location>
        <begin position="301"/>
        <end position="311"/>
    </location>
</feature>
<reference evidence="3 4" key="1">
    <citation type="submission" date="2022-04" db="EMBL/GenBank/DDBJ databases">
        <title>Human microbiome associated bacterial genomes.</title>
        <authorList>
            <person name="Sandstrom S."/>
            <person name="Salamzade R."/>
            <person name="Kalan L.R."/>
        </authorList>
    </citation>
    <scope>NUCLEOTIDE SEQUENCE [LARGE SCALE GENOMIC DNA]</scope>
    <source>
        <strain evidence="4">p3-SID767</strain>
    </source>
</reference>
<keyword evidence="2" id="KW-1133">Transmembrane helix</keyword>
<proteinExistence type="predicted"/>
<dbReference type="Proteomes" id="UP001205046">
    <property type="component" value="Unassembled WGS sequence"/>
</dbReference>
<keyword evidence="4" id="KW-1185">Reference proteome</keyword>
<evidence type="ECO:0000313" key="4">
    <source>
        <dbReference type="Proteomes" id="UP001205046"/>
    </source>
</evidence>
<protein>
    <recommendedName>
        <fullName evidence="5">Transmembrane protein</fullName>
    </recommendedName>
</protein>
<feature type="transmembrane region" description="Helical" evidence="2">
    <location>
        <begin position="140"/>
        <end position="162"/>
    </location>
</feature>
<dbReference type="RefSeq" id="WP_260073472.1">
    <property type="nucleotide sequence ID" value="NZ_JALXMO010000030.1"/>
</dbReference>
<gene>
    <name evidence="3" type="ORF">M3B43_09640</name>
</gene>
<feature type="region of interest" description="Disordered" evidence="1">
    <location>
        <begin position="271"/>
        <end position="337"/>
    </location>
</feature>
<feature type="region of interest" description="Disordered" evidence="1">
    <location>
        <begin position="49"/>
        <end position="102"/>
    </location>
</feature>
<feature type="transmembrane region" description="Helical" evidence="2">
    <location>
        <begin position="113"/>
        <end position="134"/>
    </location>
</feature>
<organism evidence="3 4">
    <name type="scientific">Nesterenkonia massiliensis</name>
    <dbReference type="NCBI Taxonomy" id="1232429"/>
    <lineage>
        <taxon>Bacteria</taxon>
        <taxon>Bacillati</taxon>
        <taxon>Actinomycetota</taxon>
        <taxon>Actinomycetes</taxon>
        <taxon>Micrococcales</taxon>
        <taxon>Micrococcaceae</taxon>
        <taxon>Nesterenkonia</taxon>
    </lineage>
</organism>
<keyword evidence="2" id="KW-0812">Transmembrane</keyword>
<comment type="caution">
    <text evidence="3">The sequence shown here is derived from an EMBL/GenBank/DDBJ whole genome shotgun (WGS) entry which is preliminary data.</text>
</comment>
<evidence type="ECO:0000313" key="3">
    <source>
        <dbReference type="EMBL" id="MCT1607576.1"/>
    </source>
</evidence>
<sequence>MTLGLRPAGAGIMEMIPSLPIHSSFLIALIAGLFLAALMLRAQRLSAQTQTTSGLTPRRARIARRRAQRRVHRRAPRTERRAQMTTTAGDSPQPAAPRGTASTGITIHWGRTLLALVGLVSLLTATVTALLATFTTLTWAAPGISAAVFLLALVSLQVSAVLRRRRRRRARLEAAMREAMNPDVETLHRRYTATAQEQDRARQQAIFDALSADKRGVGGPDSLVKLDEDGLPDNAERLFSAEDVQRRAAIFDQAGPVDMQWEPRDVPQPKYLAVEKAQRPEPAPEQATEQPKPKPETKLRQPAAPAASSAQDSEEPAEDNSAQEAMDLDAVLKRRRA</sequence>
<keyword evidence="2" id="KW-0472">Membrane</keyword>
<evidence type="ECO:0000256" key="1">
    <source>
        <dbReference type="SAM" id="MobiDB-lite"/>
    </source>
</evidence>
<dbReference type="EMBL" id="JALXMO010000030">
    <property type="protein sequence ID" value="MCT1607576.1"/>
    <property type="molecule type" value="Genomic_DNA"/>
</dbReference>
<evidence type="ECO:0000256" key="2">
    <source>
        <dbReference type="SAM" id="Phobius"/>
    </source>
</evidence>
<accession>A0ABT2HSB5</accession>
<evidence type="ECO:0008006" key="5">
    <source>
        <dbReference type="Google" id="ProtNLM"/>
    </source>
</evidence>
<name>A0ABT2HSB5_9MICC</name>
<feature type="transmembrane region" description="Helical" evidence="2">
    <location>
        <begin position="20"/>
        <end position="40"/>
    </location>
</feature>